<feature type="transmembrane region" description="Helical" evidence="9">
    <location>
        <begin position="570"/>
        <end position="594"/>
    </location>
</feature>
<evidence type="ECO:0000256" key="5">
    <source>
        <dbReference type="ARBA" id="ARBA00022989"/>
    </source>
</evidence>
<dbReference type="InterPro" id="IPR002490">
    <property type="entry name" value="V-ATPase_116kDa_su"/>
</dbReference>
<gene>
    <name evidence="10" type="ORF">GIY09_05705</name>
</gene>
<keyword evidence="11" id="KW-1185">Reference proteome</keyword>
<evidence type="ECO:0000313" key="11">
    <source>
        <dbReference type="Proteomes" id="UP000430975"/>
    </source>
</evidence>
<evidence type="ECO:0000256" key="6">
    <source>
        <dbReference type="ARBA" id="ARBA00023065"/>
    </source>
</evidence>
<dbReference type="PANTHER" id="PTHR11629:SF63">
    <property type="entry name" value="V-TYPE PROTON ATPASE SUBUNIT A"/>
    <property type="match status" value="1"/>
</dbReference>
<keyword evidence="3" id="KW-0813">Transport</keyword>
<evidence type="ECO:0000256" key="3">
    <source>
        <dbReference type="ARBA" id="ARBA00022448"/>
    </source>
</evidence>
<evidence type="ECO:0000256" key="8">
    <source>
        <dbReference type="SAM" id="Coils"/>
    </source>
</evidence>
<name>A0A6I2GHP6_9LACT</name>
<dbReference type="GO" id="GO:0033179">
    <property type="term" value="C:proton-transporting V-type ATPase, V0 domain"/>
    <property type="evidence" value="ECO:0007669"/>
    <property type="project" value="InterPro"/>
</dbReference>
<feature type="transmembrane region" description="Helical" evidence="9">
    <location>
        <begin position="457"/>
        <end position="478"/>
    </location>
</feature>
<reference evidence="10 11" key="1">
    <citation type="submission" date="2019-11" db="EMBL/GenBank/DDBJ databases">
        <title>Characterisation of Fundicoccus ignavus gen. nov. sp. nov., a novel genus of the family Aerococcaceae isolated from bulk tank milk.</title>
        <authorList>
            <person name="Siebert A."/>
            <person name="Huptas C."/>
            <person name="Wenning M."/>
            <person name="Scherer S."/>
            <person name="Doll E.V."/>
        </authorList>
    </citation>
    <scope>NUCLEOTIDE SEQUENCE [LARGE SCALE GENOMIC DNA]</scope>
    <source>
        <strain evidence="10 11">WS4759</strain>
    </source>
</reference>
<dbReference type="AlphaFoldDB" id="A0A6I2GHP6"/>
<dbReference type="GO" id="GO:0007035">
    <property type="term" value="P:vacuolar acidification"/>
    <property type="evidence" value="ECO:0007669"/>
    <property type="project" value="TreeGrafter"/>
</dbReference>
<dbReference type="EMBL" id="WJQS01000004">
    <property type="protein sequence ID" value="MRI85372.1"/>
    <property type="molecule type" value="Genomic_DNA"/>
</dbReference>
<dbReference type="RefSeq" id="WP_153863446.1">
    <property type="nucleotide sequence ID" value="NZ_WJQS01000004.1"/>
</dbReference>
<keyword evidence="5 9" id="KW-1133">Transmembrane helix</keyword>
<feature type="transmembrane region" description="Helical" evidence="9">
    <location>
        <begin position="423"/>
        <end position="445"/>
    </location>
</feature>
<organism evidence="10 11">
    <name type="scientific">Fundicoccus ignavus</name>
    <dbReference type="NCBI Taxonomy" id="2664442"/>
    <lineage>
        <taxon>Bacteria</taxon>
        <taxon>Bacillati</taxon>
        <taxon>Bacillota</taxon>
        <taxon>Bacilli</taxon>
        <taxon>Lactobacillales</taxon>
        <taxon>Aerococcaceae</taxon>
        <taxon>Fundicoccus</taxon>
    </lineage>
</organism>
<evidence type="ECO:0000256" key="2">
    <source>
        <dbReference type="ARBA" id="ARBA00009904"/>
    </source>
</evidence>
<dbReference type="GO" id="GO:0046961">
    <property type="term" value="F:proton-transporting ATPase activity, rotational mechanism"/>
    <property type="evidence" value="ECO:0007669"/>
    <property type="project" value="InterPro"/>
</dbReference>
<comment type="subcellular location">
    <subcellularLocation>
        <location evidence="1">Membrane</location>
        <topology evidence="1">Multi-pass membrane protein</topology>
    </subcellularLocation>
</comment>
<dbReference type="PANTHER" id="PTHR11629">
    <property type="entry name" value="VACUOLAR PROTON ATPASES"/>
    <property type="match status" value="1"/>
</dbReference>
<feature type="coiled-coil region" evidence="8">
    <location>
        <begin position="128"/>
        <end position="155"/>
    </location>
</feature>
<dbReference type="Proteomes" id="UP000430975">
    <property type="component" value="Unassembled WGS sequence"/>
</dbReference>
<proteinExistence type="inferred from homology"/>
<feature type="transmembrane region" description="Helical" evidence="9">
    <location>
        <begin position="490"/>
        <end position="515"/>
    </location>
</feature>
<keyword evidence="6" id="KW-0406">Ion transport</keyword>
<dbReference type="GO" id="GO:0016471">
    <property type="term" value="C:vacuolar proton-transporting V-type ATPase complex"/>
    <property type="evidence" value="ECO:0007669"/>
    <property type="project" value="TreeGrafter"/>
</dbReference>
<dbReference type="GO" id="GO:0051117">
    <property type="term" value="F:ATPase binding"/>
    <property type="evidence" value="ECO:0007669"/>
    <property type="project" value="TreeGrafter"/>
</dbReference>
<evidence type="ECO:0000256" key="7">
    <source>
        <dbReference type="ARBA" id="ARBA00023136"/>
    </source>
</evidence>
<evidence type="ECO:0000256" key="9">
    <source>
        <dbReference type="SAM" id="Phobius"/>
    </source>
</evidence>
<accession>A0A6I2GHP6</accession>
<comment type="caution">
    <text evidence="10">The sequence shown here is derived from an EMBL/GenBank/DDBJ whole genome shotgun (WGS) entry which is preliminary data.</text>
</comment>
<feature type="transmembrane region" description="Helical" evidence="9">
    <location>
        <begin position="527"/>
        <end position="558"/>
    </location>
</feature>
<keyword evidence="4 9" id="KW-0812">Transmembrane</keyword>
<sequence length="666" mass="75509">MAISLMNKVNLLAPENELDNVLKVVQELQQIQIINLNEIIEWQSVNKETKELIEDYDQTDAKPLTDNELLQELTKRRQRIERAIFQIEEYLSQPSFFEKLKQVKPSVSFDEVEQSGATFDEYHIVDRVNHLTETYNDLADKIESTKEQLEDLRKWKPLTVTPNELNKFQYVRALVGTVPSTNEDQFIKYVRENVDLEHETVFIDEHDYGVIIFLKDFESKEIIQDLKDYQFTSFEYTSNKLPADKIIEMEATIKQYSQERADILNELKNSHSLLAELKLQYEYVANLSLREQAKLHIARTQHLVSIQGWIEVDNTQAFLALVKKNFEESVLVKVSDVSEQDLDHVPTKLKNNGIVEPFEMLTTMFGLPNYREVDPTPLVMPFFFVFFGMMIADLGYGLLLMLLSAIPLKLLKLDKSKKNTVKLVHILSWSIIGWGLVYGSFFGFTLPFQLIDINNDITAVMIISIGIGLVHLLIAFGLNVYLKAKDKKYALAYTEGLAWMLIILGLLMLVIGMFFPAFSVLSTVGGWVAALSLIGIFVGNVIEAGSISGLGGGLLGLINGVSYFGDVISYSRLMALGLSGVSIAAAFNMIVAYLPPVGRFTIGILIFVALHFFNLFLSMLTAAVHSLRLIFVEFFGKFYTGNGQPFKPLKTEEKYINLSENNGTEE</sequence>
<keyword evidence="8" id="KW-0175">Coiled coil</keyword>
<feature type="transmembrane region" description="Helical" evidence="9">
    <location>
        <begin position="600"/>
        <end position="624"/>
    </location>
</feature>
<dbReference type="Pfam" id="PF01496">
    <property type="entry name" value="V_ATPase_I"/>
    <property type="match status" value="2"/>
</dbReference>
<feature type="transmembrane region" description="Helical" evidence="9">
    <location>
        <begin position="378"/>
        <end position="403"/>
    </location>
</feature>
<evidence type="ECO:0000256" key="1">
    <source>
        <dbReference type="ARBA" id="ARBA00004141"/>
    </source>
</evidence>
<evidence type="ECO:0000256" key="4">
    <source>
        <dbReference type="ARBA" id="ARBA00022692"/>
    </source>
</evidence>
<evidence type="ECO:0000313" key="10">
    <source>
        <dbReference type="EMBL" id="MRI85372.1"/>
    </source>
</evidence>
<protein>
    <submittedName>
        <fullName evidence="10">V-type ATP synthase subunit I</fullName>
    </submittedName>
</protein>
<keyword evidence="7 9" id="KW-0472">Membrane</keyword>
<comment type="similarity">
    <text evidence="2">Belongs to the V-ATPase 116 kDa subunit family.</text>
</comment>